<evidence type="ECO:0000256" key="2">
    <source>
        <dbReference type="ARBA" id="ARBA00007342"/>
    </source>
</evidence>
<dbReference type="EMBL" id="JACBXX010000022">
    <property type="protein sequence ID" value="NYS95658.1"/>
    <property type="molecule type" value="Genomic_DNA"/>
</dbReference>
<name>A0A7X3G717_9STRE</name>
<dbReference type="GO" id="GO:0046872">
    <property type="term" value="F:metal ion binding"/>
    <property type="evidence" value="ECO:0007669"/>
    <property type="project" value="UniProtKB-KW"/>
</dbReference>
<dbReference type="Proteomes" id="UP000461595">
    <property type="component" value="Unassembled WGS sequence"/>
</dbReference>
<dbReference type="NCBIfam" id="NF011652">
    <property type="entry name" value="PRK15070.1"/>
    <property type="match status" value="1"/>
</dbReference>
<protein>
    <recommendedName>
        <fullName evidence="4 10">Phosphate propanoyltransferase</fullName>
        <ecNumber evidence="3 10">2.3.1.222</ecNumber>
    </recommendedName>
</protein>
<proteinExistence type="inferred from homology"/>
<comment type="cofactor">
    <cofactor evidence="1">
        <name>Zn(2+)</name>
        <dbReference type="ChEBI" id="CHEBI:29105"/>
    </cofactor>
</comment>
<evidence type="ECO:0000256" key="8">
    <source>
        <dbReference type="ARBA" id="ARBA00023315"/>
    </source>
</evidence>
<dbReference type="OrthoDB" id="9784365at2"/>
<dbReference type="NCBIfam" id="NF040837">
    <property type="entry name" value="BMC_EutD_Gpos"/>
    <property type="match status" value="1"/>
</dbReference>
<dbReference type="Pfam" id="PF06130">
    <property type="entry name" value="PTAC"/>
    <property type="match status" value="1"/>
</dbReference>
<accession>A0A7X3G717</accession>
<reference evidence="11 13" key="1">
    <citation type="submission" date="2019-12" db="EMBL/GenBank/DDBJ databases">
        <title>Microbes associate with the intestines of laboratory mice.</title>
        <authorList>
            <person name="Navarre W."/>
            <person name="Wong E."/>
        </authorList>
    </citation>
    <scope>NUCLEOTIDE SEQUENCE [LARGE SCALE GENOMIC DNA]</scope>
    <source>
        <strain evidence="11 13">NM51_B2-22</strain>
    </source>
</reference>
<keyword evidence="6" id="KW-0479">Metal-binding</keyword>
<evidence type="ECO:0000256" key="10">
    <source>
        <dbReference type="PIRNR" id="PIRNR010130"/>
    </source>
</evidence>
<dbReference type="PANTHER" id="PTHR39453:SF1">
    <property type="entry name" value="PHOSPHATE PROPANOYLTRANSFERASE"/>
    <property type="match status" value="1"/>
</dbReference>
<dbReference type="Proteomes" id="UP000589521">
    <property type="component" value="Unassembled WGS sequence"/>
</dbReference>
<evidence type="ECO:0000256" key="3">
    <source>
        <dbReference type="ARBA" id="ARBA00012206"/>
    </source>
</evidence>
<dbReference type="RefSeq" id="WP_160331945.1">
    <property type="nucleotide sequence ID" value="NZ_JACBXX010000022.1"/>
</dbReference>
<organism evidence="11 13">
    <name type="scientific">Streptococcus danieliae</name>
    <dbReference type="NCBI Taxonomy" id="747656"/>
    <lineage>
        <taxon>Bacteria</taxon>
        <taxon>Bacillati</taxon>
        <taxon>Bacillota</taxon>
        <taxon>Bacilli</taxon>
        <taxon>Lactobacillales</taxon>
        <taxon>Streptococcaceae</taxon>
        <taxon>Streptococcus</taxon>
    </lineage>
</organism>
<dbReference type="PANTHER" id="PTHR39453">
    <property type="entry name" value="PHOSPHATE PROPANOYLTRANSFERASE"/>
    <property type="match status" value="1"/>
</dbReference>
<comment type="catalytic activity">
    <reaction evidence="9 10">
        <text>propanoyl-CoA + phosphate = propanoyl phosphate + CoA</text>
        <dbReference type="Rhea" id="RHEA:28046"/>
        <dbReference type="ChEBI" id="CHEBI:43474"/>
        <dbReference type="ChEBI" id="CHEBI:57287"/>
        <dbReference type="ChEBI" id="CHEBI:57392"/>
        <dbReference type="ChEBI" id="CHEBI:58933"/>
        <dbReference type="EC" id="2.3.1.222"/>
    </reaction>
</comment>
<dbReference type="PIRSF" id="PIRSF010130">
    <property type="entry name" value="PduL"/>
    <property type="match status" value="1"/>
</dbReference>
<evidence type="ECO:0000313" key="14">
    <source>
        <dbReference type="Proteomes" id="UP000589521"/>
    </source>
</evidence>
<keyword evidence="8 10" id="KW-0012">Acyltransferase</keyword>
<comment type="function">
    <text evidence="10">Involved in 1,2-propanediol (1,2-PD) degradation by catalyzing the conversion of propanoyl-CoA to propanoyl-phosphate.</text>
</comment>
<dbReference type="GO" id="GO:0016747">
    <property type="term" value="F:acyltransferase activity, transferring groups other than amino-acyl groups"/>
    <property type="evidence" value="ECO:0007669"/>
    <property type="project" value="InterPro"/>
</dbReference>
<dbReference type="EMBL" id="WSRS01000001">
    <property type="protein sequence ID" value="MVX58112.1"/>
    <property type="molecule type" value="Genomic_DNA"/>
</dbReference>
<evidence type="ECO:0000256" key="4">
    <source>
        <dbReference type="ARBA" id="ARBA00020837"/>
    </source>
</evidence>
<keyword evidence="5 10" id="KW-0808">Transferase</keyword>
<evidence type="ECO:0000256" key="7">
    <source>
        <dbReference type="ARBA" id="ARBA00022833"/>
    </source>
</evidence>
<evidence type="ECO:0000256" key="5">
    <source>
        <dbReference type="ARBA" id="ARBA00022679"/>
    </source>
</evidence>
<evidence type="ECO:0000313" key="11">
    <source>
        <dbReference type="EMBL" id="MVX58112.1"/>
    </source>
</evidence>
<dbReference type="AlphaFoldDB" id="A0A7X3G717"/>
<dbReference type="EC" id="2.3.1.222" evidence="3 10"/>
<dbReference type="UniPathway" id="UPA00621"/>
<gene>
    <name evidence="11" type="primary">pduL</name>
    <name evidence="11" type="ORF">E5983_00275</name>
    <name evidence="12" type="ORF">HZY94_00295</name>
</gene>
<evidence type="ECO:0000256" key="1">
    <source>
        <dbReference type="ARBA" id="ARBA00001947"/>
    </source>
</evidence>
<reference evidence="12 14" key="2">
    <citation type="submission" date="2020-07" db="EMBL/GenBank/DDBJ databases">
        <title>MOT database genomes.</title>
        <authorList>
            <person name="Joseph S."/>
            <person name="Aduse-Opoku J."/>
            <person name="Hashim A."/>
            <person name="Wade W."/>
            <person name="Curtis M."/>
        </authorList>
    </citation>
    <scope>NUCLEOTIDE SEQUENCE [LARGE SCALE GENOMIC DNA]</scope>
    <source>
        <strain evidence="12 14">STR</strain>
    </source>
</reference>
<evidence type="ECO:0000313" key="12">
    <source>
        <dbReference type="EMBL" id="NYS95658.1"/>
    </source>
</evidence>
<evidence type="ECO:0000256" key="6">
    <source>
        <dbReference type="ARBA" id="ARBA00022723"/>
    </source>
</evidence>
<keyword evidence="7" id="KW-0862">Zinc</keyword>
<dbReference type="GO" id="GO:0051144">
    <property type="term" value="P:1,2-propanediol catabolic process"/>
    <property type="evidence" value="ECO:0007669"/>
    <property type="project" value="UniProtKB-UniPathway"/>
</dbReference>
<sequence length="209" mass="22886">MVFESLVEKVVSRIQEELDTTFEVEASGRHIHLSQEALDHLFGPGYQLTKAKDLSQPGQYACEERLTLVGPRGSFQNVVILGPVRSASQVEVSATDCLTLGVKAPIRESGDINGSPGFVLVNGTRSLSVDQGLIVAKRHVHMTPEDAAKAGVSNHEIVQVQVYGERPLIFDDVVIRVSPQFATYMHIDYDEANAAGFKKGMRGRILKKN</sequence>
<comment type="pathway">
    <text evidence="10">Polyol metabolism; 1,2-propanediol degradation.</text>
</comment>
<evidence type="ECO:0000313" key="13">
    <source>
        <dbReference type="Proteomes" id="UP000461595"/>
    </source>
</evidence>
<comment type="caution">
    <text evidence="11">The sequence shown here is derived from an EMBL/GenBank/DDBJ whole genome shotgun (WGS) entry which is preliminary data.</text>
</comment>
<dbReference type="InterPro" id="IPR008300">
    <property type="entry name" value="PTAC"/>
</dbReference>
<comment type="similarity">
    <text evidence="2 10">Belongs to the PduL family.</text>
</comment>
<evidence type="ECO:0000256" key="9">
    <source>
        <dbReference type="ARBA" id="ARBA00047589"/>
    </source>
</evidence>